<keyword evidence="3 8" id="KW-0812">Transmembrane</keyword>
<evidence type="ECO:0000313" key="9">
    <source>
        <dbReference type="EMBL" id="ACN33418.1"/>
    </source>
</evidence>
<proteinExistence type="evidence at protein level"/>
<keyword evidence="12" id="KW-1267">Proteomics identification</keyword>
<evidence type="ECO:0000256" key="2">
    <source>
        <dbReference type="ARBA" id="ARBA00022448"/>
    </source>
</evidence>
<reference evidence="11" key="2">
    <citation type="journal article" date="2009" name="Science">
        <title>The B73 maize genome: complexity, diversity, and dynamics.</title>
        <authorList>
            <person name="Schnable P.S."/>
            <person name="Ware D."/>
            <person name="Fulton R.S."/>
            <person name="Stein J.C."/>
            <person name="Wei F."/>
            <person name="Pasternak S."/>
            <person name="Liang C."/>
            <person name="Zhang J."/>
            <person name="Fulton L."/>
            <person name="Graves T.A."/>
            <person name="Minx P."/>
            <person name="Reily A.D."/>
            <person name="Courtney L."/>
            <person name="Kruchowski S.S."/>
            <person name="Tomlinson C."/>
            <person name="Strong C."/>
            <person name="Delehaunty K."/>
            <person name="Fronick C."/>
            <person name="Courtney B."/>
            <person name="Rock S.M."/>
            <person name="Belter E."/>
            <person name="Du F."/>
            <person name="Kim K."/>
            <person name="Abbott R.M."/>
            <person name="Cotton M."/>
            <person name="Levy A."/>
            <person name="Marchetto P."/>
            <person name="Ochoa K."/>
            <person name="Jackson S.M."/>
            <person name="Gillam B."/>
            <person name="Chen W."/>
            <person name="Yan L."/>
            <person name="Higginbotham J."/>
            <person name="Cardenas M."/>
            <person name="Waligorski J."/>
            <person name="Applebaum E."/>
            <person name="Phelps L."/>
            <person name="Falcone J."/>
            <person name="Kanchi K."/>
            <person name="Thane T."/>
            <person name="Scimone A."/>
            <person name="Thane N."/>
            <person name="Henke J."/>
            <person name="Wang T."/>
            <person name="Ruppert J."/>
            <person name="Shah N."/>
            <person name="Rotter K."/>
            <person name="Hodges J."/>
            <person name="Ingenthron E."/>
            <person name="Cordes M."/>
            <person name="Kohlberg S."/>
            <person name="Sgro J."/>
            <person name="Delgado B."/>
            <person name="Mead K."/>
            <person name="Chinwalla A."/>
            <person name="Leonard S."/>
            <person name="Crouse K."/>
            <person name="Collura K."/>
            <person name="Kudrna D."/>
            <person name="Currie J."/>
            <person name="He R."/>
            <person name="Angelova A."/>
            <person name="Rajasekar S."/>
            <person name="Mueller T."/>
            <person name="Lomeli R."/>
            <person name="Scara G."/>
            <person name="Ko A."/>
            <person name="Delaney K."/>
            <person name="Wissotski M."/>
            <person name="Lopez G."/>
            <person name="Campos D."/>
            <person name="Braidotti M."/>
            <person name="Ashley E."/>
            <person name="Golser W."/>
            <person name="Kim H."/>
            <person name="Lee S."/>
            <person name="Lin J."/>
            <person name="Dujmic Z."/>
            <person name="Kim W."/>
            <person name="Talag J."/>
            <person name="Zuccolo A."/>
            <person name="Fan C."/>
            <person name="Sebastian A."/>
            <person name="Kramer M."/>
            <person name="Spiegel L."/>
            <person name="Nascimento L."/>
            <person name="Zutavern T."/>
            <person name="Miller B."/>
            <person name="Ambroise C."/>
            <person name="Muller S."/>
            <person name="Spooner W."/>
            <person name="Narechania A."/>
            <person name="Ren L."/>
            <person name="Wei S."/>
            <person name="Kumari S."/>
            <person name="Faga B."/>
            <person name="Levy M.J."/>
            <person name="McMahan L."/>
            <person name="Van Buren P."/>
            <person name="Vaughn M.W."/>
            <person name="Ying K."/>
            <person name="Yeh C.-T."/>
            <person name="Emrich S.J."/>
            <person name="Jia Y."/>
            <person name="Kalyanaraman A."/>
            <person name="Hsia A.-P."/>
            <person name="Barbazuk W.B."/>
            <person name="Baucom R.S."/>
            <person name="Brutnell T.P."/>
            <person name="Carpita N.C."/>
            <person name="Chaparro C."/>
            <person name="Chia J.-M."/>
            <person name="Deragon J.-M."/>
            <person name="Estill J.C."/>
            <person name="Fu Y."/>
            <person name="Jeddeloh J.A."/>
            <person name="Han Y."/>
            <person name="Lee H."/>
            <person name="Li P."/>
            <person name="Lisch D.R."/>
            <person name="Liu S."/>
            <person name="Liu Z."/>
            <person name="Nagel D.H."/>
            <person name="McCann M.C."/>
            <person name="SanMiguel P."/>
            <person name="Myers A.M."/>
            <person name="Nettleton D."/>
            <person name="Nguyen J."/>
            <person name="Penning B.W."/>
            <person name="Ponnala L."/>
            <person name="Schneider K.L."/>
            <person name="Schwartz D.C."/>
            <person name="Sharma A."/>
            <person name="Soderlund C."/>
            <person name="Springer N.M."/>
            <person name="Sun Q."/>
            <person name="Wang H."/>
            <person name="Waterman M."/>
            <person name="Westerman R."/>
            <person name="Wolfgruber T.K."/>
            <person name="Yang L."/>
            <person name="Yu Y."/>
            <person name="Zhang L."/>
            <person name="Zhou S."/>
            <person name="Zhu Q."/>
            <person name="Bennetzen J.L."/>
            <person name="Dawe R.K."/>
            <person name="Jiang J."/>
            <person name="Jiang N."/>
            <person name="Presting G.G."/>
            <person name="Wessler S.R."/>
            <person name="Aluru S."/>
            <person name="Martienssen R.A."/>
            <person name="Clifton S.W."/>
            <person name="McCombie W.R."/>
            <person name="Wing R.A."/>
            <person name="Wilson R.K."/>
        </authorList>
    </citation>
    <scope>NUCLEOTIDE SEQUENCE [LARGE SCALE GENOMIC DNA]</scope>
    <source>
        <strain evidence="11">cv. B73</strain>
    </source>
</reference>
<dbReference type="HOGENOM" id="CLU_099529_0_1_1"/>
<evidence type="ECO:0000256" key="5">
    <source>
        <dbReference type="ARBA" id="ARBA00022989"/>
    </source>
</evidence>
<dbReference type="PANTHER" id="PTHR23137:SF29">
    <property type="entry name" value="VESICLE TRANSPORT PROTEIN"/>
    <property type="match status" value="1"/>
</dbReference>
<feature type="transmembrane region" description="Helical" evidence="8">
    <location>
        <begin position="67"/>
        <end position="87"/>
    </location>
</feature>
<organism evidence="9">
    <name type="scientific">Zea mays</name>
    <name type="common">Maize</name>
    <dbReference type="NCBI Taxonomy" id="4577"/>
    <lineage>
        <taxon>Eukaryota</taxon>
        <taxon>Viridiplantae</taxon>
        <taxon>Streptophyta</taxon>
        <taxon>Embryophyta</taxon>
        <taxon>Tracheophyta</taxon>
        <taxon>Spermatophyta</taxon>
        <taxon>Magnoliopsida</taxon>
        <taxon>Liliopsida</taxon>
        <taxon>Poales</taxon>
        <taxon>Poaceae</taxon>
        <taxon>PACMAD clade</taxon>
        <taxon>Panicoideae</taxon>
        <taxon>Andropogonodae</taxon>
        <taxon>Andropogoneae</taxon>
        <taxon>Tripsacinae</taxon>
        <taxon>Zea</taxon>
    </lineage>
</organism>
<evidence type="ECO:0000256" key="8">
    <source>
        <dbReference type="RuleBase" id="RU363111"/>
    </source>
</evidence>
<protein>
    <recommendedName>
        <fullName evidence="8">Vesicle transport protein</fullName>
    </recommendedName>
</protein>
<dbReference type="GO" id="GO:0016192">
    <property type="term" value="P:vesicle-mediated transport"/>
    <property type="evidence" value="ECO:0007669"/>
    <property type="project" value="InterPro"/>
</dbReference>
<keyword evidence="5 8" id="KW-1133">Transmembrane helix</keyword>
<evidence type="ECO:0000313" key="10">
    <source>
        <dbReference type="EnsemblPlants" id="Zm00001eb338680_P002"/>
    </source>
</evidence>
<dbReference type="GO" id="GO:0005737">
    <property type="term" value="C:cytoplasm"/>
    <property type="evidence" value="ECO:0007669"/>
    <property type="project" value="UniProtKB-ARBA"/>
</dbReference>
<keyword evidence="2 8" id="KW-0813">Transport</keyword>
<reference evidence="10" key="3">
    <citation type="submission" date="2019-07" db="EMBL/GenBank/DDBJ databases">
        <authorList>
            <person name="Seetharam A."/>
            <person name="Woodhouse M."/>
            <person name="Cannon E."/>
        </authorList>
    </citation>
    <scope>NUCLEOTIDE SEQUENCE [LARGE SCALE GENOMIC DNA]</scope>
    <source>
        <strain evidence="10">cv. B73</strain>
    </source>
</reference>
<evidence type="ECO:0000313" key="11">
    <source>
        <dbReference type="Proteomes" id="UP000007305"/>
    </source>
</evidence>
<feature type="transmembrane region" description="Helical" evidence="8">
    <location>
        <begin position="40"/>
        <end position="61"/>
    </location>
</feature>
<reference evidence="10" key="4">
    <citation type="submission" date="2021-05" db="UniProtKB">
        <authorList>
            <consortium name="EnsemblPlants"/>
        </authorList>
    </citation>
    <scope>IDENTIFICATION</scope>
    <source>
        <strain evidence="10">cv. B73</strain>
    </source>
</reference>
<dbReference type="Pfam" id="PF04178">
    <property type="entry name" value="Got1"/>
    <property type="match status" value="1"/>
</dbReference>
<comment type="similarity">
    <text evidence="7 8">Belongs to the SFT2 family.</text>
</comment>
<accession>C0PE02</accession>
<keyword evidence="4 8" id="KW-0653">Protein transport</keyword>
<dbReference type="InterPro" id="IPR011691">
    <property type="entry name" value="Vesicle_transpt_SFT2"/>
</dbReference>
<dbReference type="AlphaFoldDB" id="C0PE02"/>
<evidence type="ECO:0000256" key="3">
    <source>
        <dbReference type="ARBA" id="ARBA00022692"/>
    </source>
</evidence>
<evidence type="ECO:0000256" key="7">
    <source>
        <dbReference type="ARBA" id="ARBA00025800"/>
    </source>
</evidence>
<dbReference type="Gramene" id="Zm00001eb338680_T002">
    <property type="protein sequence ID" value="Zm00001eb338680_P002"/>
    <property type="gene ID" value="Zm00001eb338680"/>
</dbReference>
<reference evidence="9" key="1">
    <citation type="journal article" date="2009" name="PLoS Genet.">
        <title>Sequencing, mapping, and analysis of 27,455 maize full-length cDNAs.</title>
        <authorList>
            <person name="Soderlund C."/>
            <person name="Descour A."/>
            <person name="Kudrna D."/>
            <person name="Bomhoff M."/>
            <person name="Boyd L."/>
            <person name="Currie J."/>
            <person name="Angelova A."/>
            <person name="Collura K."/>
            <person name="Wissotski M."/>
            <person name="Ashley E."/>
            <person name="Morrow D."/>
            <person name="Fernandes J."/>
            <person name="Walbot V."/>
            <person name="Yu Y."/>
        </authorList>
    </citation>
    <scope>NUCLEOTIDE SEQUENCE</scope>
    <source>
        <strain evidence="9">B73</strain>
    </source>
</reference>
<dbReference type="OrthoDB" id="73614at2759"/>
<feature type="transmembrane region" description="Helical" evidence="8">
    <location>
        <begin position="99"/>
        <end position="120"/>
    </location>
</feature>
<comment type="function">
    <text evidence="8">May be involved in fusion of retrograde transport vesicles derived from an endocytic compartment with the Golgi complex.</text>
</comment>
<keyword evidence="11" id="KW-1185">Reference proteome</keyword>
<evidence type="ECO:0000256" key="4">
    <source>
        <dbReference type="ARBA" id="ARBA00022927"/>
    </source>
</evidence>
<evidence type="ECO:0000256" key="6">
    <source>
        <dbReference type="ARBA" id="ARBA00023136"/>
    </source>
</evidence>
<dbReference type="EnsemblPlants" id="Zm00001eb338680_T002">
    <property type="protein sequence ID" value="Zm00001eb338680_P002"/>
    <property type="gene ID" value="Zm00001eb338680"/>
</dbReference>
<gene>
    <name evidence="10" type="primary">LOC100283305</name>
</gene>
<dbReference type="EMBL" id="BT066521">
    <property type="protein sequence ID" value="ACN33418.1"/>
    <property type="molecule type" value="mRNA"/>
</dbReference>
<dbReference type="GO" id="GO:0016020">
    <property type="term" value="C:membrane"/>
    <property type="evidence" value="ECO:0007669"/>
    <property type="project" value="UniProtKB-SubCell"/>
</dbReference>
<dbReference type="GO" id="GO:0015031">
    <property type="term" value="P:protein transport"/>
    <property type="evidence" value="ECO:0007669"/>
    <property type="project" value="UniProtKB-KW"/>
</dbReference>
<dbReference type="GO" id="GO:0012505">
    <property type="term" value="C:endomembrane system"/>
    <property type="evidence" value="ECO:0007669"/>
    <property type="project" value="UniProtKB-ARBA"/>
</dbReference>
<evidence type="ECO:0007829" key="12">
    <source>
        <dbReference type="PeptideAtlas" id="C0PE02"/>
    </source>
</evidence>
<dbReference type="PANTHER" id="PTHR23137">
    <property type="entry name" value="VESICLE TRANSPORT PROTEIN-RELATED"/>
    <property type="match status" value="1"/>
</dbReference>
<dbReference type="ExpressionAtlas" id="C0PE02">
    <property type="expression patterns" value="baseline and differential"/>
</dbReference>
<dbReference type="EMBL" id="BT068014">
    <property type="protein sequence ID" value="ACN34911.1"/>
    <property type="molecule type" value="mRNA"/>
</dbReference>
<name>C0PE02_MAIZE</name>
<dbReference type="Proteomes" id="UP000007305">
    <property type="component" value="Chromosome 8"/>
</dbReference>
<keyword evidence="6 8" id="KW-0472">Membrane</keyword>
<sequence>MDALTRLHRSLVGGDDEDQPEDSILADTEDLCSLSPLQRIYAFAACLVAGLTLMILSFIVFARPIKFAVMFTFGNILAVGSTAFVMGPQKQLRMMFDPVRLYATAVYVGCVVLALIFALWVRIFELFLFFLSHGLILFFFHHGQTKYHYSRATELQ</sequence>
<dbReference type="InterPro" id="IPR007305">
    <property type="entry name" value="Vesicle_transpt_Got1/SFT2"/>
</dbReference>
<feature type="transmembrane region" description="Helical" evidence="8">
    <location>
        <begin position="126"/>
        <end position="143"/>
    </location>
</feature>
<evidence type="ECO:0000256" key="1">
    <source>
        <dbReference type="ARBA" id="ARBA00004141"/>
    </source>
</evidence>
<comment type="subcellular location">
    <subcellularLocation>
        <location evidence="1 8">Membrane</location>
        <topology evidence="1 8">Multi-pass membrane protein</topology>
    </subcellularLocation>
</comment>